<name>A0A1L9SMB0_9EURO</name>
<keyword evidence="1" id="KW-0812">Transmembrane</keyword>
<dbReference type="PANTHER" id="PTHR28019:SF2">
    <property type="entry name" value="CELL MEMBRANE PROTEIN YLR413W-RELATED"/>
    <property type="match status" value="1"/>
</dbReference>
<dbReference type="GO" id="GO:0051285">
    <property type="term" value="C:cell cortex of cell tip"/>
    <property type="evidence" value="ECO:0007669"/>
    <property type="project" value="TreeGrafter"/>
</dbReference>
<dbReference type="OrthoDB" id="4480814at2759"/>
<gene>
    <name evidence="2" type="ORF">ASPZODRAFT_130437</name>
</gene>
<evidence type="ECO:0000256" key="1">
    <source>
        <dbReference type="SAM" id="Phobius"/>
    </source>
</evidence>
<keyword evidence="3" id="KW-1185">Reference proteome</keyword>
<dbReference type="EMBL" id="KV878339">
    <property type="protein sequence ID" value="OJJ48412.1"/>
    <property type="molecule type" value="Genomic_DNA"/>
</dbReference>
<dbReference type="RefSeq" id="XP_022582922.1">
    <property type="nucleotide sequence ID" value="XM_022722501.1"/>
</dbReference>
<evidence type="ECO:0000313" key="3">
    <source>
        <dbReference type="Proteomes" id="UP000184188"/>
    </source>
</evidence>
<dbReference type="InterPro" id="IPR052413">
    <property type="entry name" value="SUR7_domain"/>
</dbReference>
<keyword evidence="1" id="KW-0472">Membrane</keyword>
<dbReference type="PANTHER" id="PTHR28019">
    <property type="entry name" value="CELL MEMBRANE PROTEIN YLR413W-RELATED"/>
    <property type="match status" value="1"/>
</dbReference>
<dbReference type="VEuPathDB" id="FungiDB:ASPZODRAFT_130437"/>
<sequence>MNFKSFMQRSGPMIPFGMTFGTLMMLLIVGLNGVPGNFMGPIVTIKTQDLSISPSSLSQLTGINLTDAGTSNLTASSFDLADKYIFYLWGYATTEDGKTTFHKRSFNYMKNIDVSTVTIEGEDYATPHKLTDLKKSAQTKVMVSEGAFLAALSNAFFVVAAGVAGAMGRPVRLLIVIFFTGVTLLTVVILAAMVSALDFGTKSSLSSWKHYGVDVTMGTSDLGIVWLAAIHVLVVGVMWVLMAVGVMQMNPLLKKDVERKHDHEALAQLSTANLVE</sequence>
<accession>A0A1L9SMB0</accession>
<reference evidence="3" key="1">
    <citation type="journal article" date="2017" name="Genome Biol.">
        <title>Comparative genomics reveals high biological diversity and specific adaptations in the industrially and medically important fungal genus Aspergillus.</title>
        <authorList>
            <person name="de Vries R.P."/>
            <person name="Riley R."/>
            <person name="Wiebenga A."/>
            <person name="Aguilar-Osorio G."/>
            <person name="Amillis S."/>
            <person name="Uchima C.A."/>
            <person name="Anderluh G."/>
            <person name="Asadollahi M."/>
            <person name="Askin M."/>
            <person name="Barry K."/>
            <person name="Battaglia E."/>
            <person name="Bayram O."/>
            <person name="Benocci T."/>
            <person name="Braus-Stromeyer S.A."/>
            <person name="Caldana C."/>
            <person name="Canovas D."/>
            <person name="Cerqueira G.C."/>
            <person name="Chen F."/>
            <person name="Chen W."/>
            <person name="Choi C."/>
            <person name="Clum A."/>
            <person name="Dos Santos R.A."/>
            <person name="Damasio A.R."/>
            <person name="Diallinas G."/>
            <person name="Emri T."/>
            <person name="Fekete E."/>
            <person name="Flipphi M."/>
            <person name="Freyberg S."/>
            <person name="Gallo A."/>
            <person name="Gournas C."/>
            <person name="Habgood R."/>
            <person name="Hainaut M."/>
            <person name="Harispe M.L."/>
            <person name="Henrissat B."/>
            <person name="Hilden K.S."/>
            <person name="Hope R."/>
            <person name="Hossain A."/>
            <person name="Karabika E."/>
            <person name="Karaffa L."/>
            <person name="Karanyi Z."/>
            <person name="Krasevec N."/>
            <person name="Kuo A."/>
            <person name="Kusch H."/>
            <person name="LaButti K."/>
            <person name="Lagendijk E.L."/>
            <person name="Lapidus A."/>
            <person name="Levasseur A."/>
            <person name="Lindquist E."/>
            <person name="Lipzen A."/>
            <person name="Logrieco A.F."/>
            <person name="MacCabe A."/>
            <person name="Maekelae M.R."/>
            <person name="Malavazi I."/>
            <person name="Melin P."/>
            <person name="Meyer V."/>
            <person name="Mielnichuk N."/>
            <person name="Miskei M."/>
            <person name="Molnar A.P."/>
            <person name="Mule G."/>
            <person name="Ngan C.Y."/>
            <person name="Orejas M."/>
            <person name="Orosz E."/>
            <person name="Ouedraogo J.P."/>
            <person name="Overkamp K.M."/>
            <person name="Park H.-S."/>
            <person name="Perrone G."/>
            <person name="Piumi F."/>
            <person name="Punt P.J."/>
            <person name="Ram A.F."/>
            <person name="Ramon A."/>
            <person name="Rauscher S."/>
            <person name="Record E."/>
            <person name="Riano-Pachon D.M."/>
            <person name="Robert V."/>
            <person name="Roehrig J."/>
            <person name="Ruller R."/>
            <person name="Salamov A."/>
            <person name="Salih N.S."/>
            <person name="Samson R.A."/>
            <person name="Sandor E."/>
            <person name="Sanguinetti M."/>
            <person name="Schuetze T."/>
            <person name="Sepcic K."/>
            <person name="Shelest E."/>
            <person name="Sherlock G."/>
            <person name="Sophianopoulou V."/>
            <person name="Squina F.M."/>
            <person name="Sun H."/>
            <person name="Susca A."/>
            <person name="Todd R.B."/>
            <person name="Tsang A."/>
            <person name="Unkles S.E."/>
            <person name="van de Wiele N."/>
            <person name="van Rossen-Uffink D."/>
            <person name="Oliveira J.V."/>
            <person name="Vesth T.C."/>
            <person name="Visser J."/>
            <person name="Yu J.-H."/>
            <person name="Zhou M."/>
            <person name="Andersen M.R."/>
            <person name="Archer D.B."/>
            <person name="Baker S.E."/>
            <person name="Benoit I."/>
            <person name="Brakhage A.A."/>
            <person name="Braus G.H."/>
            <person name="Fischer R."/>
            <person name="Frisvad J.C."/>
            <person name="Goldman G.H."/>
            <person name="Houbraken J."/>
            <person name="Oakley B."/>
            <person name="Pocsi I."/>
            <person name="Scazzocchio C."/>
            <person name="Seiboth B."/>
            <person name="vanKuyk P.A."/>
            <person name="Wortman J."/>
            <person name="Dyer P.S."/>
            <person name="Grigoriev I.V."/>
        </authorList>
    </citation>
    <scope>NUCLEOTIDE SEQUENCE [LARGE SCALE GENOMIC DNA]</scope>
    <source>
        <strain evidence="3">CBS 506.65</strain>
    </source>
</reference>
<dbReference type="GO" id="GO:0031505">
    <property type="term" value="P:fungal-type cell wall organization"/>
    <property type="evidence" value="ECO:0007669"/>
    <property type="project" value="TreeGrafter"/>
</dbReference>
<protein>
    <submittedName>
        <fullName evidence="2">Uncharacterized protein</fullName>
    </submittedName>
</protein>
<organism evidence="2 3">
    <name type="scientific">Penicilliopsis zonata CBS 506.65</name>
    <dbReference type="NCBI Taxonomy" id="1073090"/>
    <lineage>
        <taxon>Eukaryota</taxon>
        <taxon>Fungi</taxon>
        <taxon>Dikarya</taxon>
        <taxon>Ascomycota</taxon>
        <taxon>Pezizomycotina</taxon>
        <taxon>Eurotiomycetes</taxon>
        <taxon>Eurotiomycetidae</taxon>
        <taxon>Eurotiales</taxon>
        <taxon>Aspergillaceae</taxon>
        <taxon>Penicilliopsis</taxon>
    </lineage>
</organism>
<feature type="transmembrane region" description="Helical" evidence="1">
    <location>
        <begin position="12"/>
        <end position="31"/>
    </location>
</feature>
<proteinExistence type="predicted"/>
<dbReference type="AlphaFoldDB" id="A0A1L9SMB0"/>
<keyword evidence="1" id="KW-1133">Transmembrane helix</keyword>
<dbReference type="GO" id="GO:0005886">
    <property type="term" value="C:plasma membrane"/>
    <property type="evidence" value="ECO:0007669"/>
    <property type="project" value="InterPro"/>
</dbReference>
<feature type="transmembrane region" description="Helical" evidence="1">
    <location>
        <begin position="173"/>
        <end position="197"/>
    </location>
</feature>
<dbReference type="InterPro" id="IPR009571">
    <property type="entry name" value="SUR7/Rim9-like_fungi"/>
</dbReference>
<evidence type="ECO:0000313" key="2">
    <source>
        <dbReference type="EMBL" id="OJJ48412.1"/>
    </source>
</evidence>
<dbReference type="GeneID" id="34608966"/>
<feature type="transmembrane region" description="Helical" evidence="1">
    <location>
        <begin position="146"/>
        <end position="166"/>
    </location>
</feature>
<dbReference type="Proteomes" id="UP000184188">
    <property type="component" value="Unassembled WGS sequence"/>
</dbReference>
<dbReference type="Pfam" id="PF06687">
    <property type="entry name" value="SUR7"/>
    <property type="match status" value="1"/>
</dbReference>
<feature type="transmembrane region" description="Helical" evidence="1">
    <location>
        <begin position="224"/>
        <end position="246"/>
    </location>
</feature>